<sequence>MHHFPLFRATKNLTPCFPTAYNPPRTRAPTFAFLPPSSATWPTFSNAFPLRVSSHSLRSLSRPLPSSRPVIKVSLTKLRTTSPPPTPDNNLIAQTANQVDQKTSPPVDAPPNADVPPTSVTAVDGTVTNSSIAAVSAGGTRRRDVGRLGKRASGFEKVFDGLPADQHDASIQGTAYLTYTVVNNATYNVKACLDWCTTVKGCVFVNLYYEFNNYLLDFVFSEKSNLKCAAYGDIHSAAEKLNFGGQASYPQVGNETVPLTFITQSSGWGLDSLLDPDTPDGYDLVFGPTDGANNAPGYMGFAFIDNYDVEACAELCNGRGADPNGGGCAYFNIWRALVDGIPTTYTCSMVRSSPLPPFLASSHVDSAPPPQYYLVADNTTAVNFGQGNLKVTLSRGYARKTALPDGGFEGFTACDDFCFAASYANWIGTSPAGGDFDASIFFFPPYAHTGHGSALLGAAFGDDGLTGTLTPAAPLKTDNGAHYVIQCFMASAFSGAQLEASAKVDILWNGVRVGGTSGFTEYTLVQAEVVGTGSDKLSFVGGAAPAWTFIDDCKVYKGFKA</sequence>
<comment type="caution">
    <text evidence="1">The sequence shown here is derived from an EMBL/GenBank/DDBJ whole genome shotgun (WGS) entry which is preliminary data.</text>
</comment>
<evidence type="ECO:0000313" key="1">
    <source>
        <dbReference type="EMBL" id="KAF7356083.1"/>
    </source>
</evidence>
<dbReference type="OrthoDB" id="271448at2759"/>
<gene>
    <name evidence="1" type="ORF">MVEN_00938200</name>
</gene>
<evidence type="ECO:0008006" key="3">
    <source>
        <dbReference type="Google" id="ProtNLM"/>
    </source>
</evidence>
<keyword evidence="2" id="KW-1185">Reference proteome</keyword>
<name>A0A8H7D297_9AGAR</name>
<dbReference type="AlphaFoldDB" id="A0A8H7D297"/>
<dbReference type="Proteomes" id="UP000620124">
    <property type="component" value="Unassembled WGS sequence"/>
</dbReference>
<evidence type="ECO:0000313" key="2">
    <source>
        <dbReference type="Proteomes" id="UP000620124"/>
    </source>
</evidence>
<proteinExistence type="predicted"/>
<organism evidence="1 2">
    <name type="scientific">Mycena venus</name>
    <dbReference type="NCBI Taxonomy" id="2733690"/>
    <lineage>
        <taxon>Eukaryota</taxon>
        <taxon>Fungi</taxon>
        <taxon>Dikarya</taxon>
        <taxon>Basidiomycota</taxon>
        <taxon>Agaricomycotina</taxon>
        <taxon>Agaricomycetes</taxon>
        <taxon>Agaricomycetidae</taxon>
        <taxon>Agaricales</taxon>
        <taxon>Marasmiineae</taxon>
        <taxon>Mycenaceae</taxon>
        <taxon>Mycena</taxon>
    </lineage>
</organism>
<reference evidence="1" key="1">
    <citation type="submission" date="2020-05" db="EMBL/GenBank/DDBJ databases">
        <title>Mycena genomes resolve the evolution of fungal bioluminescence.</title>
        <authorList>
            <person name="Tsai I.J."/>
        </authorList>
    </citation>
    <scope>NUCLEOTIDE SEQUENCE</scope>
    <source>
        <strain evidence="1">CCC161011</strain>
    </source>
</reference>
<protein>
    <recommendedName>
        <fullName evidence="3">Fruit-body specific protein a</fullName>
    </recommendedName>
</protein>
<accession>A0A8H7D297</accession>
<dbReference type="EMBL" id="JACAZI010000007">
    <property type="protein sequence ID" value="KAF7356083.1"/>
    <property type="molecule type" value="Genomic_DNA"/>
</dbReference>